<reference evidence="2" key="1">
    <citation type="submission" date="2021-05" db="EMBL/GenBank/DDBJ databases">
        <authorList>
            <person name="Alioto T."/>
            <person name="Alioto T."/>
            <person name="Gomez Garrido J."/>
        </authorList>
    </citation>
    <scope>NUCLEOTIDE SEQUENCE</scope>
</reference>
<protein>
    <submittedName>
        <fullName evidence="2">(northern house mosquito) hypothetical protein</fullName>
    </submittedName>
</protein>
<accession>A0A8D8CA33</accession>
<evidence type="ECO:0000256" key="1">
    <source>
        <dbReference type="SAM" id="Phobius"/>
    </source>
</evidence>
<dbReference type="EMBL" id="HBUE01113125">
    <property type="protein sequence ID" value="CAG6489650.1"/>
    <property type="molecule type" value="Transcribed_RNA"/>
</dbReference>
<keyword evidence="1" id="KW-1133">Transmembrane helix</keyword>
<keyword evidence="1" id="KW-0472">Membrane</keyword>
<name>A0A8D8CA33_CULPI</name>
<organism evidence="2">
    <name type="scientific">Culex pipiens</name>
    <name type="common">House mosquito</name>
    <dbReference type="NCBI Taxonomy" id="7175"/>
    <lineage>
        <taxon>Eukaryota</taxon>
        <taxon>Metazoa</taxon>
        <taxon>Ecdysozoa</taxon>
        <taxon>Arthropoda</taxon>
        <taxon>Hexapoda</taxon>
        <taxon>Insecta</taxon>
        <taxon>Pterygota</taxon>
        <taxon>Neoptera</taxon>
        <taxon>Endopterygota</taxon>
        <taxon>Diptera</taxon>
        <taxon>Nematocera</taxon>
        <taxon>Culicoidea</taxon>
        <taxon>Culicidae</taxon>
        <taxon>Culicinae</taxon>
        <taxon>Culicini</taxon>
        <taxon>Culex</taxon>
        <taxon>Culex</taxon>
    </lineage>
</organism>
<evidence type="ECO:0000313" key="2">
    <source>
        <dbReference type="EMBL" id="CAG6489647.1"/>
    </source>
</evidence>
<feature type="transmembrane region" description="Helical" evidence="1">
    <location>
        <begin position="40"/>
        <end position="62"/>
    </location>
</feature>
<sequence>MPALTPTLDQRLRAVGLTTPNSSCGLTWDVLVRRNSWKPVFALVFVSWATVARLAILVSAVIRMDAAGTRLTALGRGFNLRQQHRCMLRDDSHFLAVVRMDTTWTGSNLGFGFMCWI</sequence>
<keyword evidence="1" id="KW-0812">Transmembrane</keyword>
<dbReference type="EMBL" id="HBUE01113128">
    <property type="protein sequence ID" value="CAG6489653.1"/>
    <property type="molecule type" value="Transcribed_RNA"/>
</dbReference>
<dbReference type="EMBL" id="HBUE01113123">
    <property type="protein sequence ID" value="CAG6489647.1"/>
    <property type="molecule type" value="Transcribed_RNA"/>
</dbReference>
<proteinExistence type="predicted"/>
<dbReference type="AlphaFoldDB" id="A0A8D8CA33"/>